<gene>
    <name evidence="2" type="ORF">PROQFM164_S02g002834</name>
</gene>
<reference evidence="2" key="1">
    <citation type="journal article" date="2014" name="Nat. Commun.">
        <title>Multiple recent horizontal transfers of a large genomic region in cheese making fungi.</title>
        <authorList>
            <person name="Cheeseman K."/>
            <person name="Ropars J."/>
            <person name="Renault P."/>
            <person name="Dupont J."/>
            <person name="Gouzy J."/>
            <person name="Branca A."/>
            <person name="Abraham A.L."/>
            <person name="Ceppi M."/>
            <person name="Conseiller E."/>
            <person name="Debuchy R."/>
            <person name="Malagnac F."/>
            <person name="Goarin A."/>
            <person name="Silar P."/>
            <person name="Lacoste S."/>
            <person name="Sallet E."/>
            <person name="Bensimon A."/>
            <person name="Giraud T."/>
            <person name="Brygoo Y."/>
        </authorList>
    </citation>
    <scope>NUCLEOTIDE SEQUENCE [LARGE SCALE GENOMIC DNA]</scope>
    <source>
        <strain evidence="2">FM164</strain>
    </source>
</reference>
<proteinExistence type="predicted"/>
<dbReference type="EMBL" id="HG792016">
    <property type="protein sequence ID" value="CDM32683.1"/>
    <property type="molecule type" value="Genomic_DNA"/>
</dbReference>
<evidence type="ECO:0000313" key="3">
    <source>
        <dbReference type="Proteomes" id="UP000030686"/>
    </source>
</evidence>
<dbReference type="Proteomes" id="UP000030686">
    <property type="component" value="Unassembled WGS sequence"/>
</dbReference>
<feature type="compositionally biased region" description="Basic and acidic residues" evidence="1">
    <location>
        <begin position="1"/>
        <end position="14"/>
    </location>
</feature>
<evidence type="ECO:0000313" key="2">
    <source>
        <dbReference type="EMBL" id="CDM32683.1"/>
    </source>
</evidence>
<organism evidence="2 3">
    <name type="scientific">Penicillium roqueforti (strain FM164)</name>
    <dbReference type="NCBI Taxonomy" id="1365484"/>
    <lineage>
        <taxon>Eukaryota</taxon>
        <taxon>Fungi</taxon>
        <taxon>Dikarya</taxon>
        <taxon>Ascomycota</taxon>
        <taxon>Pezizomycotina</taxon>
        <taxon>Eurotiomycetes</taxon>
        <taxon>Eurotiomycetidae</taxon>
        <taxon>Eurotiales</taxon>
        <taxon>Aspergillaceae</taxon>
        <taxon>Penicillium</taxon>
    </lineage>
</organism>
<dbReference type="OrthoDB" id="4360605at2759"/>
<sequence>MAKDQKPSRGDADRGTATTKPGTGRAYAPSPYSARSTASRSKAERNPLKAVGNHKGLGHSTAKSTRKKDHEATHRKCLDMMDQIQKEVQLALKEIDEERAHDSQSIQRLHTEKAQDTSKLQEAITARDKALGENQRLKRELCQLQQA</sequence>
<dbReference type="AlphaFoldDB" id="W6Q7H6"/>
<accession>W6Q7H6</accession>
<evidence type="ECO:0000256" key="1">
    <source>
        <dbReference type="SAM" id="MobiDB-lite"/>
    </source>
</evidence>
<feature type="region of interest" description="Disordered" evidence="1">
    <location>
        <begin position="1"/>
        <end position="73"/>
    </location>
</feature>
<keyword evidence="3" id="KW-1185">Reference proteome</keyword>
<dbReference type="OMA" id="IGDYSVX"/>
<name>W6Q7H6_PENRF</name>
<feature type="region of interest" description="Disordered" evidence="1">
    <location>
        <begin position="99"/>
        <end position="120"/>
    </location>
</feature>
<protein>
    <submittedName>
        <fullName evidence="2">Genomic scaffold, ProqFM164S02</fullName>
    </submittedName>
</protein>